<proteinExistence type="predicted"/>
<evidence type="ECO:0000259" key="4">
    <source>
        <dbReference type="SMART" id="SM00797"/>
    </source>
</evidence>
<evidence type="ECO:0000313" key="5">
    <source>
        <dbReference type="EMBL" id="RUS57993.1"/>
    </source>
</evidence>
<dbReference type="PANTHER" id="PTHR43309">
    <property type="entry name" value="5-OXOPROLINASE SUBUNIT C"/>
    <property type="match status" value="1"/>
</dbReference>
<accession>A0A433RXI9</accession>
<dbReference type="GO" id="GO:0005524">
    <property type="term" value="F:ATP binding"/>
    <property type="evidence" value="ECO:0007669"/>
    <property type="project" value="UniProtKB-KW"/>
</dbReference>
<dbReference type="InterPro" id="IPR003778">
    <property type="entry name" value="CT_A_B"/>
</dbReference>
<dbReference type="NCBIfam" id="TIGR00724">
    <property type="entry name" value="urea_amlyse_rel"/>
    <property type="match status" value="1"/>
</dbReference>
<comment type="caution">
    <text evidence="5">The sequence shown here is derived from an EMBL/GenBank/DDBJ whole genome shotgun (WGS) entry which is preliminary data.</text>
</comment>
<dbReference type="Gene3D" id="2.40.100.10">
    <property type="entry name" value="Cyclophilin-like"/>
    <property type="match status" value="1"/>
</dbReference>
<dbReference type="InterPro" id="IPR052708">
    <property type="entry name" value="PxpC"/>
</dbReference>
<dbReference type="RefSeq" id="WP_126989327.1">
    <property type="nucleotide sequence ID" value="NZ_JTFC01000008.1"/>
</dbReference>
<dbReference type="Proteomes" id="UP000288623">
    <property type="component" value="Unassembled WGS sequence"/>
</dbReference>
<keyword evidence="6" id="KW-1185">Reference proteome</keyword>
<dbReference type="Pfam" id="PF02626">
    <property type="entry name" value="CT_A_B"/>
    <property type="match status" value="1"/>
</dbReference>
<evidence type="ECO:0000313" key="6">
    <source>
        <dbReference type="Proteomes" id="UP000288623"/>
    </source>
</evidence>
<dbReference type="AlphaFoldDB" id="A0A433RXI9"/>
<evidence type="ECO:0000256" key="3">
    <source>
        <dbReference type="ARBA" id="ARBA00022840"/>
    </source>
</evidence>
<keyword evidence="1" id="KW-0547">Nucleotide-binding</keyword>
<gene>
    <name evidence="5" type="ORF">QI30_02235</name>
</gene>
<sequence length="314" mass="34328">MIHIEKPGMLTTIQDIGRQGFQQYGVIVSGAMDTLALQTANILVGNAQDEAVLEVTMGGLRFKTDDDCVMAMTGAAIQGTINGRDPLQSYRPVALKAGDTVQLGPLLSGCRNYIAFRGGIDVPAIMNSKSTYLRAGIGGYKGRALKKGDALTVYKHTAQQVKWQAEPPHYAKKNWTVHVTAGPEWAQFTADSQQQFLTTRYDITAAADRMGYRLKGTPLQRVSAEELLSDAVLFGTIQVSNDAQPTVLLADRQTTGGYPRIAQVITSDLHVFAQMKPGDSIQFECVTLTESYALLNEQTQYLRKLAQAVRLQQL</sequence>
<dbReference type="SUPFAM" id="SSF50891">
    <property type="entry name" value="Cyclophilin-like"/>
    <property type="match status" value="1"/>
</dbReference>
<organism evidence="5 6">
    <name type="scientific">Candidatus Kurthia intestinigallinarum</name>
    <dbReference type="NCBI Taxonomy" id="1562256"/>
    <lineage>
        <taxon>Bacteria</taxon>
        <taxon>Bacillati</taxon>
        <taxon>Bacillota</taxon>
        <taxon>Bacilli</taxon>
        <taxon>Bacillales</taxon>
        <taxon>Caryophanaceae</taxon>
        <taxon>Kurthia</taxon>
    </lineage>
</organism>
<reference evidence="5 6" key="1">
    <citation type="submission" date="2014-11" db="EMBL/GenBank/DDBJ databases">
        <title>Genome sequence and analysis of novel Kurthia sp.</title>
        <authorList>
            <person name="Lawson J.N."/>
            <person name="Gonzalez J.E."/>
            <person name="Rinauldi L."/>
            <person name="Xuan Z."/>
            <person name="Firman A."/>
            <person name="Shaddox L."/>
            <person name="Trudeau A."/>
            <person name="Shah S."/>
            <person name="Reiman D."/>
        </authorList>
    </citation>
    <scope>NUCLEOTIDE SEQUENCE [LARGE SCALE GENOMIC DNA]</scope>
    <source>
        <strain evidence="5 6">3B1D</strain>
    </source>
</reference>
<dbReference type="PANTHER" id="PTHR43309:SF5">
    <property type="entry name" value="5-OXOPROLINASE SUBUNIT C"/>
    <property type="match status" value="1"/>
</dbReference>
<dbReference type="SMART" id="SM00797">
    <property type="entry name" value="AHS2"/>
    <property type="match status" value="1"/>
</dbReference>
<dbReference type="EMBL" id="JTFC01000008">
    <property type="protein sequence ID" value="RUS57993.1"/>
    <property type="molecule type" value="Genomic_DNA"/>
</dbReference>
<evidence type="ECO:0000256" key="1">
    <source>
        <dbReference type="ARBA" id="ARBA00022741"/>
    </source>
</evidence>
<dbReference type="InterPro" id="IPR029000">
    <property type="entry name" value="Cyclophilin-like_dom_sf"/>
</dbReference>
<protein>
    <recommendedName>
        <fullName evidence="4">Carboxyltransferase domain-containing protein</fullName>
    </recommendedName>
</protein>
<name>A0A433RXI9_9BACL</name>
<keyword evidence="2" id="KW-0378">Hydrolase</keyword>
<evidence type="ECO:0000256" key="2">
    <source>
        <dbReference type="ARBA" id="ARBA00022801"/>
    </source>
</evidence>
<dbReference type="GO" id="GO:0016787">
    <property type="term" value="F:hydrolase activity"/>
    <property type="evidence" value="ECO:0007669"/>
    <property type="project" value="UniProtKB-KW"/>
</dbReference>
<feature type="domain" description="Carboxyltransferase" evidence="4">
    <location>
        <begin position="23"/>
        <end position="301"/>
    </location>
</feature>
<keyword evidence="3" id="KW-0067">ATP-binding</keyword>
<dbReference type="OrthoDB" id="9782422at2"/>